<gene>
    <name evidence="5" type="ORF">ADEAN_000832600</name>
</gene>
<evidence type="ECO:0000313" key="5">
    <source>
        <dbReference type="EMBL" id="CAD2220803.1"/>
    </source>
</evidence>
<dbReference type="AlphaFoldDB" id="A0A7G2CQM6"/>
<dbReference type="GO" id="GO:0005739">
    <property type="term" value="C:mitochondrion"/>
    <property type="evidence" value="ECO:0007669"/>
    <property type="project" value="TreeGrafter"/>
</dbReference>
<evidence type="ECO:0000256" key="2">
    <source>
        <dbReference type="ARBA" id="ARBA00022603"/>
    </source>
</evidence>
<dbReference type="GO" id="GO:0016279">
    <property type="term" value="F:protein-lysine N-methyltransferase activity"/>
    <property type="evidence" value="ECO:0007669"/>
    <property type="project" value="InterPro"/>
</dbReference>
<keyword evidence="4" id="KW-0949">S-adenosyl-L-methionine</keyword>
<comment type="similarity">
    <text evidence="1">Belongs to the ANT/ATPSC lysine N-methyltransferase family.</text>
</comment>
<dbReference type="GO" id="GO:0032259">
    <property type="term" value="P:methylation"/>
    <property type="evidence" value="ECO:0007669"/>
    <property type="project" value="UniProtKB-KW"/>
</dbReference>
<keyword evidence="3" id="KW-0808">Transferase</keyword>
<keyword evidence="6" id="KW-1185">Reference proteome</keyword>
<evidence type="ECO:0000256" key="1">
    <source>
        <dbReference type="ARBA" id="ARBA00010633"/>
    </source>
</evidence>
<dbReference type="GO" id="GO:1905706">
    <property type="term" value="P:regulation of mitochondrial ATP synthesis coupled proton transport"/>
    <property type="evidence" value="ECO:0007669"/>
    <property type="project" value="TreeGrafter"/>
</dbReference>
<evidence type="ECO:0000256" key="4">
    <source>
        <dbReference type="ARBA" id="ARBA00022691"/>
    </source>
</evidence>
<dbReference type="InterPro" id="IPR029063">
    <property type="entry name" value="SAM-dependent_MTases_sf"/>
</dbReference>
<evidence type="ECO:0000313" key="6">
    <source>
        <dbReference type="Proteomes" id="UP000515908"/>
    </source>
</evidence>
<sequence>MELPFQWDDGNFISPFVRSTEEDMRLLVQHLYDTVWGPQILKSNHGSTFRLRMVDLGCGDGAALLFLYQSLTQLWKAQHSTDGKVLVVEVCGIDLDEELVEQACASAQETPESTAVKVSFVFRTEDVRYCSLDQYFPKFEATAGDGTDVVLQPLLFLYLLPEALEALEKYISEIMNDRHHIVVSNRWTIPYFPETQLTVLEHHIHVYRHT</sequence>
<reference evidence="5 6" key="1">
    <citation type="submission" date="2020-08" db="EMBL/GenBank/DDBJ databases">
        <authorList>
            <person name="Newling K."/>
            <person name="Davey J."/>
            <person name="Forrester S."/>
        </authorList>
    </citation>
    <scope>NUCLEOTIDE SEQUENCE [LARGE SCALE GENOMIC DNA]</scope>
    <source>
        <strain evidence="6">Crithidia deanei Carvalho (ATCC PRA-265)</strain>
    </source>
</reference>
<dbReference type="Proteomes" id="UP000515908">
    <property type="component" value="Chromosome 18"/>
</dbReference>
<keyword evidence="2" id="KW-0489">Methyltransferase</keyword>
<dbReference type="SUPFAM" id="SSF53335">
    <property type="entry name" value="S-adenosyl-L-methionine-dependent methyltransferases"/>
    <property type="match status" value="1"/>
</dbReference>
<evidence type="ECO:0008006" key="7">
    <source>
        <dbReference type="Google" id="ProtNLM"/>
    </source>
</evidence>
<dbReference type="PANTHER" id="PTHR13610">
    <property type="entry name" value="METHYLTRANSFERASE DOMAIN-CONTAINING PROTEIN"/>
    <property type="match status" value="1"/>
</dbReference>
<dbReference type="VEuPathDB" id="TriTrypDB:ADEAN_000832600"/>
<protein>
    <recommendedName>
        <fullName evidence="7">Methyltransferase domain containing protein</fullName>
    </recommendedName>
</protein>
<dbReference type="OrthoDB" id="272302at2759"/>
<dbReference type="EMBL" id="LR877162">
    <property type="protein sequence ID" value="CAD2220803.1"/>
    <property type="molecule type" value="Genomic_DNA"/>
</dbReference>
<evidence type="ECO:0000256" key="3">
    <source>
        <dbReference type="ARBA" id="ARBA00022679"/>
    </source>
</evidence>
<dbReference type="Gene3D" id="3.40.50.150">
    <property type="entry name" value="Vaccinia Virus protein VP39"/>
    <property type="match status" value="1"/>
</dbReference>
<name>A0A7G2CQM6_9TRYP</name>
<dbReference type="InterPro" id="IPR026170">
    <property type="entry name" value="FAM173A/B"/>
</dbReference>
<organism evidence="5 6">
    <name type="scientific">Angomonas deanei</name>
    <dbReference type="NCBI Taxonomy" id="59799"/>
    <lineage>
        <taxon>Eukaryota</taxon>
        <taxon>Discoba</taxon>
        <taxon>Euglenozoa</taxon>
        <taxon>Kinetoplastea</taxon>
        <taxon>Metakinetoplastina</taxon>
        <taxon>Trypanosomatida</taxon>
        <taxon>Trypanosomatidae</taxon>
        <taxon>Strigomonadinae</taxon>
        <taxon>Angomonas</taxon>
    </lineage>
</organism>
<dbReference type="PANTHER" id="PTHR13610:SF11">
    <property type="entry name" value="METHYLTRANSFERASE DOMAIN-CONTAINING PROTEIN"/>
    <property type="match status" value="1"/>
</dbReference>
<proteinExistence type="inferred from homology"/>
<accession>A0A7G2CQM6</accession>